<feature type="transmembrane region" description="Helical" evidence="1">
    <location>
        <begin position="6"/>
        <end position="25"/>
    </location>
</feature>
<dbReference type="AlphaFoldDB" id="A0A2W5HF16"/>
<keyword evidence="1" id="KW-1133">Transmembrane helix</keyword>
<comment type="caution">
    <text evidence="2">The sequence shown here is derived from an EMBL/GenBank/DDBJ whole genome shotgun (WGS) entry which is preliminary data.</text>
</comment>
<protein>
    <submittedName>
        <fullName evidence="2">Uncharacterized protein</fullName>
    </submittedName>
</protein>
<gene>
    <name evidence="2" type="ORF">DI598_01080</name>
</gene>
<keyword evidence="1" id="KW-0812">Transmembrane</keyword>
<dbReference type="EMBL" id="QFOI01000008">
    <property type="protein sequence ID" value="PZP52269.1"/>
    <property type="molecule type" value="Genomic_DNA"/>
</dbReference>
<accession>A0A2W5HF16</accession>
<proteinExistence type="predicted"/>
<evidence type="ECO:0000313" key="3">
    <source>
        <dbReference type="Proteomes" id="UP000249645"/>
    </source>
</evidence>
<reference evidence="2 3" key="1">
    <citation type="submission" date="2017-11" db="EMBL/GenBank/DDBJ databases">
        <title>Infants hospitalized years apart are colonized by the same room-sourced microbial strains.</title>
        <authorList>
            <person name="Brooks B."/>
            <person name="Olm M.R."/>
            <person name="Firek B.A."/>
            <person name="Baker R."/>
            <person name="Thomas B.C."/>
            <person name="Morowitz M.J."/>
            <person name="Banfield J.F."/>
        </authorList>
    </citation>
    <scope>NUCLEOTIDE SEQUENCE [LARGE SCALE GENOMIC DNA]</scope>
    <source>
        <strain evidence="2">S2_009_000_R2_76</strain>
    </source>
</reference>
<name>A0A2W5HF16_9SPHI</name>
<dbReference type="Proteomes" id="UP000249645">
    <property type="component" value="Unassembled WGS sequence"/>
</dbReference>
<sequence>MYSIYYIVIGAVVVIMVITLIMANIKKAQQKSAYLSLDVNAEALKTNQYMNESLDNNYYFIKHQMNEELIDAFTSAFVEHGVKDEIADQTKNLLKGMATLGTVRFRTVHTPKYITINGDSIHLFDVDKNGDIDTHLVFDQGRMSTSTIEEILDMRKENVLGNFSLRYYRISFSTDDKPIRLVISNILTDINAVPSYDVQDQIQNFVVANHFLNTLGQKYPHLRVHTDIPSA</sequence>
<organism evidence="2 3">
    <name type="scientific">Pseudopedobacter saltans</name>
    <dbReference type="NCBI Taxonomy" id="151895"/>
    <lineage>
        <taxon>Bacteria</taxon>
        <taxon>Pseudomonadati</taxon>
        <taxon>Bacteroidota</taxon>
        <taxon>Sphingobacteriia</taxon>
        <taxon>Sphingobacteriales</taxon>
        <taxon>Sphingobacteriaceae</taxon>
        <taxon>Pseudopedobacter</taxon>
    </lineage>
</organism>
<evidence type="ECO:0000313" key="2">
    <source>
        <dbReference type="EMBL" id="PZP52269.1"/>
    </source>
</evidence>
<evidence type="ECO:0000256" key="1">
    <source>
        <dbReference type="SAM" id="Phobius"/>
    </source>
</evidence>
<keyword evidence="1" id="KW-0472">Membrane</keyword>